<evidence type="ECO:0000313" key="3">
    <source>
        <dbReference type="Proteomes" id="UP000029590"/>
    </source>
</evidence>
<dbReference type="EMBL" id="JPGG01000018">
    <property type="protein sequence ID" value="KGC09930.1"/>
    <property type="molecule type" value="Genomic_DNA"/>
</dbReference>
<comment type="caution">
    <text evidence="1">The sequence shown here is derived from an EMBL/GenBank/DDBJ whole genome shotgun (WGS) entry which is preliminary data.</text>
</comment>
<dbReference type="KEGG" id="bgo:BM43_3024"/>
<dbReference type="EMBL" id="JPGG01000018">
    <property type="protein sequence ID" value="KGC09830.1"/>
    <property type="molecule type" value="Genomic_DNA"/>
</dbReference>
<dbReference type="Pfam" id="PF07505">
    <property type="entry name" value="DUF5131"/>
    <property type="match status" value="1"/>
</dbReference>
<gene>
    <name evidence="2" type="ORF">DM48_5820</name>
    <name evidence="1" type="ORF">DM48_5872</name>
</gene>
<proteinExistence type="predicted"/>
<dbReference type="AlphaFoldDB" id="A0AAW3ET99"/>
<protein>
    <submittedName>
        <fullName evidence="1">Phage Gp37/Gp68 family protein</fullName>
    </submittedName>
</protein>
<accession>A0AAW3ET99</accession>
<dbReference type="Proteomes" id="UP000029590">
    <property type="component" value="Unassembled WGS sequence"/>
</dbReference>
<evidence type="ECO:0000313" key="2">
    <source>
        <dbReference type="EMBL" id="KGC09930.1"/>
    </source>
</evidence>
<evidence type="ECO:0000313" key="1">
    <source>
        <dbReference type="EMBL" id="KGC09830.1"/>
    </source>
</evidence>
<name>A0AAW3ET99_BURGA</name>
<organism evidence="1 3">
    <name type="scientific">Burkholderia gladioli</name>
    <name type="common">Pseudomonas marginata</name>
    <name type="synonym">Phytomonas marginata</name>
    <dbReference type="NCBI Taxonomy" id="28095"/>
    <lineage>
        <taxon>Bacteria</taxon>
        <taxon>Pseudomonadati</taxon>
        <taxon>Pseudomonadota</taxon>
        <taxon>Betaproteobacteria</taxon>
        <taxon>Burkholderiales</taxon>
        <taxon>Burkholderiaceae</taxon>
        <taxon>Burkholderia</taxon>
    </lineage>
</organism>
<sequence length="350" mass="38703">MSENSKIEWTDHTFNPWEGCQKVGPGCDHCYAEARNARFAGGTAVNWGPGAARRRTSAANWREPVRWNVRHEEFFAAHGRRQRVFCASLADVFDNAVPAAWRRELAALIEATPALDWLLLTKRIGNAAAMLVDMFPAGTPDHVWLGATVVNQAEADRDVPKLLATPAAVRFLSIEPMLGPVDLRIIACKACPNSVDGLLMDPETGAHECCSRCDFTGIDTDWGIDWIIAGGESGTRARAAHPDWLRSLRDQCSEAGVPFLFKQWGEYLPWTHFRSACIDDRPEQTRFQTMEWIGDRWADIGYPLAADSADGDIDGRQCVGRVGKRAAGRLLDGVEHNGFPLGCTRAEDVK</sequence>
<dbReference type="RefSeq" id="WP_036051809.1">
    <property type="nucleotide sequence ID" value="NZ_CADEVY010000006.1"/>
</dbReference>
<reference evidence="1 3" key="1">
    <citation type="submission" date="2014-04" db="EMBL/GenBank/DDBJ databases">
        <authorList>
            <person name="Bishop-Lilly K.A."/>
            <person name="Broomall S.M."/>
            <person name="Chain P.S."/>
            <person name="Chertkov O."/>
            <person name="Coyne S.R."/>
            <person name="Daligault H.E."/>
            <person name="Davenport K.W."/>
            <person name="Erkkila T."/>
            <person name="Frey K.G."/>
            <person name="Gibbons H.S."/>
            <person name="Gu W."/>
            <person name="Jaissle J."/>
            <person name="Johnson S.L."/>
            <person name="Koroleva G.I."/>
            <person name="Ladner J.T."/>
            <person name="Lo C.-C."/>
            <person name="Minogue T.D."/>
            <person name="Munk C."/>
            <person name="Palacios G.F."/>
            <person name="Redden C.L."/>
            <person name="Rosenzweig C.N."/>
            <person name="Scholz M.B."/>
            <person name="Teshima H."/>
            <person name="Xu Y."/>
        </authorList>
    </citation>
    <scope>NUCLEOTIDE SEQUENCE [LARGE SCALE GENOMIC DNA]</scope>
    <source>
        <strain evidence="1">Gladioli</strain>
        <strain evidence="3">gladioli</strain>
    </source>
</reference>
<dbReference type="InterPro" id="IPR011101">
    <property type="entry name" value="DUF5131"/>
</dbReference>